<name>A0A1W6P3R1_9RHOB</name>
<reference evidence="4 5" key="1">
    <citation type="submission" date="2017-02" db="EMBL/GenBank/DDBJ databases">
        <title>Ketogulonicigenium robustum SPU B003 Genome sequencing and assembly.</title>
        <authorList>
            <person name="Li Y."/>
            <person name="Liu L."/>
            <person name="Wang C."/>
            <person name="Zhang M."/>
            <person name="Zhang T."/>
            <person name="Zhang Y."/>
        </authorList>
    </citation>
    <scope>NUCLEOTIDE SEQUENCE [LARGE SCALE GENOMIC DNA]</scope>
    <source>
        <strain evidence="4 5">SPU_B003</strain>
        <plasmid evidence="4 5">unnamed2</plasmid>
    </source>
</reference>
<feature type="domain" description="DUF2726" evidence="3">
    <location>
        <begin position="36"/>
        <end position="148"/>
    </location>
</feature>
<dbReference type="AlphaFoldDB" id="A0A1W6P3R1"/>
<dbReference type="Pfam" id="PF10881">
    <property type="entry name" value="DUF2726"/>
    <property type="match status" value="1"/>
</dbReference>
<evidence type="ECO:0000259" key="3">
    <source>
        <dbReference type="Pfam" id="PF10881"/>
    </source>
</evidence>
<dbReference type="EMBL" id="CP019939">
    <property type="protein sequence ID" value="ARO16021.1"/>
    <property type="molecule type" value="Genomic_DNA"/>
</dbReference>
<geneLocation type="plasmid" evidence="4">
    <name>unnamed2</name>
</geneLocation>
<keyword evidence="1" id="KW-0812">Transmembrane</keyword>
<gene>
    <name evidence="4" type="ORF">BVG79_p2000002</name>
</gene>
<dbReference type="Pfam" id="PF07929">
    <property type="entry name" value="PRiA4_ORF3"/>
    <property type="match status" value="1"/>
</dbReference>
<dbReference type="OrthoDB" id="5782056at2"/>
<dbReference type="PANTHER" id="PTHR41878">
    <property type="entry name" value="LEXA REPRESSOR-RELATED"/>
    <property type="match status" value="1"/>
</dbReference>
<sequence>MTDINFTMIIGFLVVIALVGGVYWFVEGRKSLYSSKQLMNKSEFRLYNLLNRWRHENRPDLILSPQVPYGAFIQAQGNLWRGLVAKRADFVIWSKDGFVRAIIEYDGPGHHGKNSASARKVIERDKLKDKAALKANFALIRVYEDTSEADILADIINTAVADPIRYVYDFGDYWVHLIETESVDDPIPENLYPRLVDVVGRCPPEDVGGLPGYENFIEAIGDAAHPEHEELTQWVEGPFDPHIPDGDELRRNVLKLAKKWQPKKK</sequence>
<evidence type="ECO:0000259" key="2">
    <source>
        <dbReference type="Pfam" id="PF07929"/>
    </source>
</evidence>
<accession>A0A1W6P3R1</accession>
<feature type="domain" description="Plasmid pRiA4b Orf3-like" evidence="2">
    <location>
        <begin position="152"/>
        <end position="245"/>
    </location>
</feature>
<proteinExistence type="predicted"/>
<evidence type="ECO:0000313" key="5">
    <source>
        <dbReference type="Proteomes" id="UP000242447"/>
    </source>
</evidence>
<evidence type="ECO:0000313" key="4">
    <source>
        <dbReference type="EMBL" id="ARO16021.1"/>
    </source>
</evidence>
<dbReference type="Proteomes" id="UP000242447">
    <property type="component" value="Plasmid unnamed2"/>
</dbReference>
<dbReference type="PANTHER" id="PTHR41878:SF1">
    <property type="entry name" value="TNPR PROTEIN"/>
    <property type="match status" value="1"/>
</dbReference>
<keyword evidence="1" id="KW-0472">Membrane</keyword>
<dbReference type="InterPro" id="IPR024402">
    <property type="entry name" value="DUF2726"/>
</dbReference>
<evidence type="ECO:0000256" key="1">
    <source>
        <dbReference type="SAM" id="Phobius"/>
    </source>
</evidence>
<keyword evidence="5" id="KW-1185">Reference proteome</keyword>
<dbReference type="InterPro" id="IPR012912">
    <property type="entry name" value="Plasmid_pRiA4b_Orf3-like"/>
</dbReference>
<dbReference type="InterPro" id="IPR024047">
    <property type="entry name" value="MM3350-like_sf"/>
</dbReference>
<protein>
    <submittedName>
        <fullName evidence="4">Plasmid pRiA4b ORF-3-like protein</fullName>
    </submittedName>
</protein>
<dbReference type="SUPFAM" id="SSF159941">
    <property type="entry name" value="MM3350-like"/>
    <property type="match status" value="1"/>
</dbReference>
<organism evidence="4 5">
    <name type="scientific">Ketogulonicigenium robustum</name>
    <dbReference type="NCBI Taxonomy" id="92947"/>
    <lineage>
        <taxon>Bacteria</taxon>
        <taxon>Pseudomonadati</taxon>
        <taxon>Pseudomonadota</taxon>
        <taxon>Alphaproteobacteria</taxon>
        <taxon>Rhodobacterales</taxon>
        <taxon>Roseobacteraceae</taxon>
        <taxon>Ketogulonicigenium</taxon>
    </lineage>
</organism>
<keyword evidence="4" id="KW-0614">Plasmid</keyword>
<keyword evidence="1" id="KW-1133">Transmembrane helix</keyword>
<dbReference type="KEGG" id="kro:BVG79_p2000002"/>
<dbReference type="RefSeq" id="WP_085787595.1">
    <property type="nucleotide sequence ID" value="NZ_CP019939.1"/>
</dbReference>
<dbReference type="Gene3D" id="3.10.290.30">
    <property type="entry name" value="MM3350-like"/>
    <property type="match status" value="1"/>
</dbReference>
<feature type="transmembrane region" description="Helical" evidence="1">
    <location>
        <begin position="6"/>
        <end position="26"/>
    </location>
</feature>